<proteinExistence type="predicted"/>
<comment type="caution">
    <text evidence="2">The sequence shown here is derived from an EMBL/GenBank/DDBJ whole genome shotgun (WGS) entry which is preliminary data.</text>
</comment>
<dbReference type="EMBL" id="PYSW02000045">
    <property type="protein sequence ID" value="KAG2374444.1"/>
    <property type="molecule type" value="Genomic_DNA"/>
</dbReference>
<name>A0AA88GH17_NAELO</name>
<keyword evidence="3" id="KW-1185">Reference proteome</keyword>
<feature type="active site" description="Proton donor" evidence="1">
    <location>
        <position position="34"/>
    </location>
</feature>
<dbReference type="Pfam" id="PF06941">
    <property type="entry name" value="NT5C"/>
    <property type="match status" value="1"/>
</dbReference>
<evidence type="ECO:0000313" key="3">
    <source>
        <dbReference type="Proteomes" id="UP000816034"/>
    </source>
</evidence>
<evidence type="ECO:0000256" key="1">
    <source>
        <dbReference type="PIRSR" id="PIRSR610708-1"/>
    </source>
</evidence>
<organism evidence="2 3">
    <name type="scientific">Naegleria lovaniensis</name>
    <name type="common">Amoeba</name>
    <dbReference type="NCBI Taxonomy" id="51637"/>
    <lineage>
        <taxon>Eukaryota</taxon>
        <taxon>Discoba</taxon>
        <taxon>Heterolobosea</taxon>
        <taxon>Tetramitia</taxon>
        <taxon>Eutetramitia</taxon>
        <taxon>Vahlkampfiidae</taxon>
        <taxon>Naegleria</taxon>
    </lineage>
</organism>
<protein>
    <submittedName>
        <fullName evidence="2">Uncharacterized protein</fullName>
    </submittedName>
</protein>
<accession>A0AA88GH17</accession>
<sequence length="235" mass="27240">MASTSSPHHPTAETVVLSEALDSSNKPIIAVDIDEVLTPFVPLLIEFYNKHHLLEGQQPLHMKMFHSYHFRDVWDGSEERSKQIVDEFLQSELFLGQSILEENAFDVLQKLSAKYKLVIVTSRQHKLKEQTQLFLQKYFPNTFAEILMGNHYGETGQTQMTKPEMCRQLNAVLLIDDSLKYCQQCVDEKIPAILFGNYAWNVNREPLDSHWIVRVDGWSQVEQAVDMMLKQHNHI</sequence>
<dbReference type="AlphaFoldDB" id="A0AA88GH17"/>
<dbReference type="GO" id="GO:0009264">
    <property type="term" value="P:deoxyribonucleotide catabolic process"/>
    <property type="evidence" value="ECO:0007669"/>
    <property type="project" value="InterPro"/>
</dbReference>
<gene>
    <name evidence="2" type="ORF">C9374_010728</name>
</gene>
<dbReference type="InterPro" id="IPR010708">
    <property type="entry name" value="5'(3')-deoxyribonucleotidase"/>
</dbReference>
<reference evidence="2 3" key="1">
    <citation type="journal article" date="2018" name="BMC Genomics">
        <title>The genome of Naegleria lovaniensis, the basis for a comparative approach to unravel pathogenicity factors of the human pathogenic amoeba N. fowleri.</title>
        <authorList>
            <person name="Liechti N."/>
            <person name="Schurch N."/>
            <person name="Bruggmann R."/>
            <person name="Wittwer M."/>
        </authorList>
    </citation>
    <scope>NUCLEOTIDE SEQUENCE [LARGE SCALE GENOMIC DNA]</scope>
    <source>
        <strain evidence="2 3">ATCC 30569</strain>
    </source>
</reference>
<dbReference type="GeneID" id="68103182"/>
<dbReference type="InterPro" id="IPR023214">
    <property type="entry name" value="HAD_sf"/>
</dbReference>
<dbReference type="PANTHER" id="PTHR35134:SF2">
    <property type="entry name" value="NUCLEOTIDASE YQFW-RELATED"/>
    <property type="match status" value="1"/>
</dbReference>
<dbReference type="RefSeq" id="XP_044543618.1">
    <property type="nucleotide sequence ID" value="XM_044686304.1"/>
</dbReference>
<dbReference type="GO" id="GO:0008253">
    <property type="term" value="F:5'-nucleotidase activity"/>
    <property type="evidence" value="ECO:0007669"/>
    <property type="project" value="InterPro"/>
</dbReference>
<dbReference type="Proteomes" id="UP000816034">
    <property type="component" value="Unassembled WGS sequence"/>
</dbReference>
<feature type="active site" description="Nucleophile" evidence="1">
    <location>
        <position position="32"/>
    </location>
</feature>
<dbReference type="Gene3D" id="3.40.50.1000">
    <property type="entry name" value="HAD superfamily/HAD-like"/>
    <property type="match status" value="1"/>
</dbReference>
<dbReference type="InterPro" id="IPR036412">
    <property type="entry name" value="HAD-like_sf"/>
</dbReference>
<dbReference type="InterPro" id="IPR052419">
    <property type="entry name" value="5_3-deoxyribonucleotidase-like"/>
</dbReference>
<evidence type="ECO:0000313" key="2">
    <source>
        <dbReference type="EMBL" id="KAG2374444.1"/>
    </source>
</evidence>
<dbReference type="SUPFAM" id="SSF56784">
    <property type="entry name" value="HAD-like"/>
    <property type="match status" value="1"/>
</dbReference>
<dbReference type="PANTHER" id="PTHR35134">
    <property type="entry name" value="NUCLEOTIDASE YQFW-RELATED"/>
    <property type="match status" value="1"/>
</dbReference>